<organism evidence="1 2">
    <name type="scientific">Lentilactobacillus kisonensis F0435</name>
    <dbReference type="NCBI Taxonomy" id="797516"/>
    <lineage>
        <taxon>Bacteria</taxon>
        <taxon>Bacillati</taxon>
        <taxon>Bacillota</taxon>
        <taxon>Bacilli</taxon>
        <taxon>Lactobacillales</taxon>
        <taxon>Lactobacillaceae</taxon>
        <taxon>Lentilactobacillus</taxon>
    </lineage>
</organism>
<dbReference type="HOGENOM" id="CLU_201139_0_0_9"/>
<sequence length="54" mass="6090">MSERIQAVRNRSISLLERKFLGLEFLIKVLMRRFLPEGAAYKVVSGAKRLGIGA</sequence>
<evidence type="ECO:0000313" key="2">
    <source>
        <dbReference type="Proteomes" id="UP000005025"/>
    </source>
</evidence>
<evidence type="ECO:0000313" key="1">
    <source>
        <dbReference type="EMBL" id="EHO53019.1"/>
    </source>
</evidence>
<proteinExistence type="predicted"/>
<comment type="caution">
    <text evidence="1">The sequence shown here is derived from an EMBL/GenBank/DDBJ whole genome shotgun (WGS) entry which is preliminary data.</text>
</comment>
<dbReference type="Proteomes" id="UP000005025">
    <property type="component" value="Unassembled WGS sequence"/>
</dbReference>
<name>H1LDV3_9LACO</name>
<dbReference type="EMBL" id="AGRJ01000076">
    <property type="protein sequence ID" value="EHO53019.1"/>
    <property type="molecule type" value="Genomic_DNA"/>
</dbReference>
<accession>H1LDV3</accession>
<reference evidence="1 2" key="1">
    <citation type="submission" date="2011-09" db="EMBL/GenBank/DDBJ databases">
        <authorList>
            <person name="Weinstock G."/>
            <person name="Sodergren E."/>
            <person name="Clifton S."/>
            <person name="Fulton L."/>
            <person name="Fulton B."/>
            <person name="Courtney L."/>
            <person name="Fronick C."/>
            <person name="Harrison M."/>
            <person name="Strong C."/>
            <person name="Farmer C."/>
            <person name="Delahaunty K."/>
            <person name="Markovic C."/>
            <person name="Hall O."/>
            <person name="Minx P."/>
            <person name="Tomlinson C."/>
            <person name="Mitreva M."/>
            <person name="Hou S."/>
            <person name="Chen J."/>
            <person name="Wollam A."/>
            <person name="Pepin K.H."/>
            <person name="Johnson M."/>
            <person name="Bhonagiri V."/>
            <person name="Zhang X."/>
            <person name="Suruliraj S."/>
            <person name="Warren W."/>
            <person name="Chinwalla A."/>
            <person name="Mardis E.R."/>
            <person name="Wilson R.K."/>
        </authorList>
    </citation>
    <scope>NUCLEOTIDE SEQUENCE [LARGE SCALE GENOMIC DNA]</scope>
    <source>
        <strain evidence="1 2">F0435</strain>
    </source>
</reference>
<gene>
    <name evidence="1" type="ORF">HMPREF9104_00778</name>
</gene>
<protein>
    <submittedName>
        <fullName evidence="1">Uncharacterized protein</fullName>
    </submittedName>
</protein>
<dbReference type="AlphaFoldDB" id="H1LDV3"/>